<dbReference type="EMBL" id="KQ459589">
    <property type="protein sequence ID" value="KPI97537.1"/>
    <property type="molecule type" value="Genomic_DNA"/>
</dbReference>
<evidence type="ECO:0000313" key="3">
    <source>
        <dbReference type="EMBL" id="KPI97537.1"/>
    </source>
</evidence>
<evidence type="ECO:0000256" key="1">
    <source>
        <dbReference type="ARBA" id="ARBA00022729"/>
    </source>
</evidence>
<dbReference type="Pfam" id="PF01395">
    <property type="entry name" value="PBP_GOBP"/>
    <property type="match status" value="1"/>
</dbReference>
<sequence length="139" mass="15213">MIYPVILFTVLCVLGANASPAPLKLPAQIAEKVKQVGSQCIKETGAPADALSNTIPWNLSENEGNEKFLFCLCKGNNLINDEGLFDQGKTMNIFASSDKKDDIAKAFTECNAQNAKDKYETVYKITDCFFKKAPIVLSL</sequence>
<dbReference type="GO" id="GO:0007608">
    <property type="term" value="P:sensory perception of smell"/>
    <property type="evidence" value="ECO:0007669"/>
    <property type="project" value="TreeGrafter"/>
</dbReference>
<organism evidence="3 4">
    <name type="scientific">Papilio xuthus</name>
    <name type="common">Asian swallowtail butterfly</name>
    <dbReference type="NCBI Taxonomy" id="66420"/>
    <lineage>
        <taxon>Eukaryota</taxon>
        <taxon>Metazoa</taxon>
        <taxon>Ecdysozoa</taxon>
        <taxon>Arthropoda</taxon>
        <taxon>Hexapoda</taxon>
        <taxon>Insecta</taxon>
        <taxon>Pterygota</taxon>
        <taxon>Neoptera</taxon>
        <taxon>Endopterygota</taxon>
        <taxon>Lepidoptera</taxon>
        <taxon>Glossata</taxon>
        <taxon>Ditrysia</taxon>
        <taxon>Papilionoidea</taxon>
        <taxon>Papilionidae</taxon>
        <taxon>Papilioninae</taxon>
        <taxon>Papilio</taxon>
    </lineage>
</organism>
<dbReference type="SUPFAM" id="SSF47565">
    <property type="entry name" value="Insect pheromone/odorant-binding proteins"/>
    <property type="match status" value="1"/>
</dbReference>
<dbReference type="Proteomes" id="UP000053268">
    <property type="component" value="Unassembled WGS sequence"/>
</dbReference>
<keyword evidence="4" id="KW-1185">Reference proteome</keyword>
<evidence type="ECO:0000256" key="2">
    <source>
        <dbReference type="SAM" id="SignalP"/>
    </source>
</evidence>
<dbReference type="AlphaFoldDB" id="A0A194PW33"/>
<accession>A0A194PW33</accession>
<dbReference type="GO" id="GO:0005615">
    <property type="term" value="C:extracellular space"/>
    <property type="evidence" value="ECO:0007669"/>
    <property type="project" value="TreeGrafter"/>
</dbReference>
<feature type="chain" id="PRO_5008263754" evidence="2">
    <location>
        <begin position="19"/>
        <end position="139"/>
    </location>
</feature>
<dbReference type="SMART" id="SM00708">
    <property type="entry name" value="PhBP"/>
    <property type="match status" value="1"/>
</dbReference>
<reference evidence="3 4" key="1">
    <citation type="journal article" date="2015" name="Nat. Commun.">
        <title>Outbred genome sequencing and CRISPR/Cas9 gene editing in butterflies.</title>
        <authorList>
            <person name="Li X."/>
            <person name="Fan D."/>
            <person name="Zhang W."/>
            <person name="Liu G."/>
            <person name="Zhang L."/>
            <person name="Zhao L."/>
            <person name="Fang X."/>
            <person name="Chen L."/>
            <person name="Dong Y."/>
            <person name="Chen Y."/>
            <person name="Ding Y."/>
            <person name="Zhao R."/>
            <person name="Feng M."/>
            <person name="Zhu Y."/>
            <person name="Feng Y."/>
            <person name="Jiang X."/>
            <person name="Zhu D."/>
            <person name="Xiang H."/>
            <person name="Feng X."/>
            <person name="Li S."/>
            <person name="Wang J."/>
            <person name="Zhang G."/>
            <person name="Kronforst M.R."/>
            <person name="Wang W."/>
        </authorList>
    </citation>
    <scope>NUCLEOTIDE SEQUENCE [LARGE SCALE GENOMIC DNA]</scope>
    <source>
        <strain evidence="3">Ya'a_city_454_Px</strain>
        <tissue evidence="3">Whole body</tissue>
    </source>
</reference>
<dbReference type="CDD" id="cd23992">
    <property type="entry name" value="PBP_GOBP"/>
    <property type="match status" value="1"/>
</dbReference>
<dbReference type="GO" id="GO:0005549">
    <property type="term" value="F:odorant binding"/>
    <property type="evidence" value="ECO:0007669"/>
    <property type="project" value="InterPro"/>
</dbReference>
<dbReference type="InterPro" id="IPR006170">
    <property type="entry name" value="PBP/GOBP"/>
</dbReference>
<feature type="signal peptide" evidence="2">
    <location>
        <begin position="1"/>
        <end position="18"/>
    </location>
</feature>
<evidence type="ECO:0000313" key="4">
    <source>
        <dbReference type="Proteomes" id="UP000053268"/>
    </source>
</evidence>
<protein>
    <submittedName>
        <fullName evidence="3">Uncharacterized protein</fullName>
    </submittedName>
</protein>
<keyword evidence="1 2" id="KW-0732">Signal</keyword>
<dbReference type="InterPro" id="IPR036728">
    <property type="entry name" value="PBP_GOBP_sf"/>
</dbReference>
<dbReference type="PANTHER" id="PTHR11857">
    <property type="entry name" value="ODORANT BINDING PROTEIN-RELATED"/>
    <property type="match status" value="1"/>
</dbReference>
<proteinExistence type="predicted"/>
<gene>
    <name evidence="3" type="ORF">RR46_07284</name>
</gene>
<dbReference type="Gene3D" id="1.10.238.20">
    <property type="entry name" value="Pheromone/general odorant binding protein domain"/>
    <property type="match status" value="1"/>
</dbReference>
<name>A0A194PW33_PAPXU</name>